<dbReference type="EMBL" id="CP017641">
    <property type="protein sequence ID" value="APZ90507.1"/>
    <property type="molecule type" value="Genomic_DNA"/>
</dbReference>
<keyword evidence="2" id="KW-1185">Reference proteome</keyword>
<name>A0A1P8W8X8_9PLAN</name>
<dbReference type="Proteomes" id="UP000187735">
    <property type="component" value="Chromosome"/>
</dbReference>
<accession>A0A1P8W8X8</accession>
<organism evidence="1 2">
    <name type="scientific">Fuerstiella marisgermanici</name>
    <dbReference type="NCBI Taxonomy" id="1891926"/>
    <lineage>
        <taxon>Bacteria</taxon>
        <taxon>Pseudomonadati</taxon>
        <taxon>Planctomycetota</taxon>
        <taxon>Planctomycetia</taxon>
        <taxon>Planctomycetales</taxon>
        <taxon>Planctomycetaceae</taxon>
        <taxon>Fuerstiella</taxon>
    </lineage>
</organism>
<gene>
    <name evidence="1" type="ORF">Fuma_00086</name>
</gene>
<dbReference type="AlphaFoldDB" id="A0A1P8W8X8"/>
<reference evidence="1 2" key="1">
    <citation type="journal article" date="2016" name="Front. Microbiol.">
        <title>Fuerstia marisgermanicae gen. nov., sp. nov., an Unusual Member of the Phylum Planctomycetes from the German Wadden Sea.</title>
        <authorList>
            <person name="Kohn T."/>
            <person name="Heuer A."/>
            <person name="Jogler M."/>
            <person name="Vollmers J."/>
            <person name="Boedeker C."/>
            <person name="Bunk B."/>
            <person name="Rast P."/>
            <person name="Borchert D."/>
            <person name="Glockner I."/>
            <person name="Freese H.M."/>
            <person name="Klenk H.P."/>
            <person name="Overmann J."/>
            <person name="Kaster A.K."/>
            <person name="Rohde M."/>
            <person name="Wiegand S."/>
            <person name="Jogler C."/>
        </authorList>
    </citation>
    <scope>NUCLEOTIDE SEQUENCE [LARGE SCALE GENOMIC DNA]</scope>
    <source>
        <strain evidence="1 2">NH11</strain>
    </source>
</reference>
<dbReference type="KEGG" id="fmr:Fuma_00086"/>
<sequence>MSVDYAECVNGFNSFCPIASRIGEWRHQWRV</sequence>
<evidence type="ECO:0000313" key="2">
    <source>
        <dbReference type="Proteomes" id="UP000187735"/>
    </source>
</evidence>
<evidence type="ECO:0000313" key="1">
    <source>
        <dbReference type="EMBL" id="APZ90507.1"/>
    </source>
</evidence>
<protein>
    <submittedName>
        <fullName evidence="1">Uncharacterized protein</fullName>
    </submittedName>
</protein>
<proteinExistence type="predicted"/>